<feature type="compositionally biased region" description="Basic and acidic residues" evidence="16">
    <location>
        <begin position="707"/>
        <end position="723"/>
    </location>
</feature>
<evidence type="ECO:0000256" key="12">
    <source>
        <dbReference type="ARBA" id="ARBA00023170"/>
    </source>
</evidence>
<dbReference type="InterPro" id="IPR001881">
    <property type="entry name" value="EGF-like_Ca-bd_dom"/>
</dbReference>
<dbReference type="Gene3D" id="2.10.25.10">
    <property type="entry name" value="Laminin"/>
    <property type="match status" value="26"/>
</dbReference>
<feature type="compositionally biased region" description="Acidic residues" evidence="16">
    <location>
        <begin position="724"/>
        <end position="744"/>
    </location>
</feature>
<reference evidence="20 22" key="1">
    <citation type="journal article" date="2010" name="BMC Genomics">
        <title>Combination of measures distinguishes pre-miRNAs from other stem-loops in the genome of the newly sequenced Anopheles darlingi.</title>
        <authorList>
            <person name="Mendes N.D."/>
            <person name="Freitas A.T."/>
            <person name="Vasconcelos A.T."/>
            <person name="Sagot M.F."/>
        </authorList>
    </citation>
    <scope>NUCLEOTIDE SEQUENCE</scope>
</reference>
<evidence type="ECO:0000256" key="6">
    <source>
        <dbReference type="ARBA" id="ARBA00022692"/>
    </source>
</evidence>
<sequence>MAVSWCDVNGVKPKLVGRRAGPGVGPAGTIPDHPGLMAAFRLTTTEKRLLLLPLGTESNMKFRNSRGEIHTTNSIAARWEDIKGLPEAVKSMDDSRKDVTKDVYILSLEGFWNVYQNVLQVNLRFTSQRKQRDPEDWFLWSMVRVCSGTVSGMAIAVIIIIIETPKPELHQASESGQQETGGRGNGKGRKPGGQKGQNIQEETDIDSELAARLDLSCMTHGLIRAPEIDSGYVVKYNRRKKDGNIFLVAYYECDDYYTLQPPEVDRLYCSGKEWIGRRPECISTRTDDDEEEGDEEEEEEDEEGEEGEEYEDEDEEDSEQPSGRDDDAHEQRQTTTSTTTTTTPATTTSTTTTTEQPTPSTTTTTITTTETSTTTTTTAASAPVTTEPHTEANVPDNLLVAQVGEHDTTADHRATDSTDDNEETDQETTDDDDDAEDAEESEGEDEERDGDPPARKETMDTTTPATIGTSSTTLPTTIVAACGSDRGGCDHECHMIYRGNEVEPQIECSCYRGFLLDRHDGRTCHVKSYSSTRGTRLSDINECLENNGGCEQSCTNKPGSYECSCEPGLQIDTLNGHTCIEHTTPSMLWYDINECLLRNGHGPCQDTCVNSWGGYSCSCDGLPGTRLASDGHGCEDDGECANENGGCSHRCLTTVGRLFCLCPDGLRLGPDWKTCEANGTNQQNRNTPVVESCSSNNKKAAEPSQGTHDRLASSRPERGHRESSEDETEEDGEEQEEDDEDETEHQEPDGQDRLTEERNPPTDQSNDRRSQEAHHQSSHGMAGSDAESSTHREVHSGVGVAEGSHGRTIGHGEDNEDDDDGDDDDGDDDVGGEDRPAHPHRHHHGEQNQFLPEVEDGDDDDDDDDGDDDNGRDEEEQNEKNVERGSASTERVPVEVATTTIMSAGDAREQISTSSEAPSTGDLGWPETEVTGHSVHRVHEAEDDNDDDDDDDDDAGDIEEEEGGDDDGEQNARKVTTVSCGEGLRLNPATGTCEDINECEEQEHGCDYCENAYGGYQCTCPAGYELADDDKHCVDVDECANGDGAGEDDEEGERHGSTICSHECHNTIGSYECHCPETYHLNNDRRTCVRDFCQDLYENPNKTRCSHECVDEVEGFRCHCPDGLLLDEVDQKTCRSAYNCDESQRRRCEPGSCRNTADGDYRCECPDGYVQNDHSCHDRDECQLGRHDCSHECHNTAGSYRCSCPVGLTLSSDGKTCDDVDECLRETNELEGVCGELECRNTYGSYKCVCPEGRELDEYGICRQMDLCRKDNGGCSHICTFYNRETYCDCPDDMELAEDGKTCEVSDVCGYNNGGCSHTCDPASVQMCLCPTGMQLGANGRTCEDINECHTDNGQCEQSCLNYEGGYRCSCFEGYELEGDGRSCVDRDECGSFQHGAGCDHNCHNTPGSYYCTCHAGYRLAENQRTCVDVNECEDHNGNCSHVCINLLGGHQCSCPKGLFLKEDEQTCDFVDECELNNGGCSHTCHYEYGVVTCSCPRGFQLESEHQKTCVDVDECSRGNGGCSHECHNTPGSYQCLCPGGHELHHNRHTCRDIDECIVENGNCSNICINLPGGHRCTCEIGYELAEDGRTCVDVDECTDGTHDCSHRCVNVPGAYECECPEGFKLGRNRLSCEDVDECVALPDQGGCEHHCVNTIGSYHCGCPDGHRLAADNRTCSDVDECADGTNQKHRCTHDCVNTIGGFECLCPSGLRLDIDKVTCVDIDECRINNFNGGCSHICENTQGSFQCRCPAGMTLGEDQATCEDVDECAVLNGGCSQLCINREGGYRCACHPGYSLMVSDNETCEVSNPCALRNGGCQHYCTLKAGQPVCSCREGYMLNRTNQATCIDHNECLQPKDHNCQQRCVNLEGSYRCECYPGYEKNELGQCIDINECLVDNGGCGAKGQCVNTAGGSRCTCPIGHKLSPDRRSCIELQDKCKPLAPPRNADIRCTRSRHKTQHFYRSKCIITCKKGFKLHGPAVRHCNGTGEWDEGESICVPLACPKLSRPSNGVILPVACTAGKIFSNERCRLHCNPGFKPLGKNMVVCNLTQAWVPNANLQCVPIGAGLPTAIPTSAPPAASAPVKPYIQCPPDVHEVLPLGQYSMLIRFERPKTNVDWHQDVDAHPAWGKQLQAELKAGETIVTFRARSPTSNVNDVCRVVIRIRERKPPTVLQCPESFEVQLERGEQSRSIVWPEPKFESHIEIKQLYKSNTPGQPLPAGVHYINYIATDADGLSANCNFRIVVKVAPVVEVVERRPPSVGTPSMASPKPGELARLENHESYLICPGKPPVRLDGHYPCVDWRSRNTSGPVVVDVARSADVEQFPGTIYGCTDGGGGGELRDWIQRTKESAAASFRCHRINTQQQQQQQQHTLTEKYCRSEVVFISVSDE</sequence>
<dbReference type="VEuPathDB" id="VectorBase:ADAC008443"/>
<evidence type="ECO:0000256" key="7">
    <source>
        <dbReference type="ARBA" id="ARBA00022729"/>
    </source>
</evidence>
<feature type="compositionally biased region" description="Acidic residues" evidence="16">
    <location>
        <begin position="941"/>
        <end position="969"/>
    </location>
</feature>
<protein>
    <submittedName>
        <fullName evidence="20 21">Uncharacterized protein</fullName>
    </submittedName>
</protein>
<evidence type="ECO:0000256" key="2">
    <source>
        <dbReference type="ARBA" id="ARBA00004613"/>
    </source>
</evidence>
<dbReference type="PROSITE" id="PS50825">
    <property type="entry name" value="HYR"/>
    <property type="match status" value="1"/>
</dbReference>
<dbReference type="SUPFAM" id="SSF57535">
    <property type="entry name" value="Complement control module/SCR domain"/>
    <property type="match status" value="2"/>
</dbReference>
<keyword evidence="11 14" id="KW-1015">Disulfide bond</keyword>
<evidence type="ECO:0000256" key="3">
    <source>
        <dbReference type="ARBA" id="ARBA00022525"/>
    </source>
</evidence>
<feature type="compositionally biased region" description="Acidic residues" evidence="16">
    <location>
        <begin position="814"/>
        <end position="831"/>
    </location>
</feature>
<dbReference type="SMART" id="SM00032">
    <property type="entry name" value="CCP"/>
    <property type="match status" value="3"/>
</dbReference>
<dbReference type="FunCoup" id="W5JAT5">
    <property type="interactions" value="15"/>
</dbReference>
<feature type="domain" description="Sushi" evidence="19">
    <location>
        <begin position="1936"/>
        <end position="1999"/>
    </location>
</feature>
<comment type="subcellular location">
    <subcellularLocation>
        <location evidence="1">Membrane</location>
        <topology evidence="1">Single-pass type I membrane protein</topology>
    </subcellularLocation>
    <subcellularLocation>
        <location evidence="2">Secreted</location>
    </subcellularLocation>
</comment>
<feature type="compositionally biased region" description="Acidic residues" evidence="16">
    <location>
        <begin position="853"/>
        <end position="877"/>
    </location>
</feature>
<dbReference type="Gene3D" id="2.10.70.10">
    <property type="entry name" value="Complement Module, domain 1"/>
    <property type="match status" value="2"/>
</dbReference>
<evidence type="ECO:0000313" key="20">
    <source>
        <dbReference type="EMBL" id="ETN59950.1"/>
    </source>
</evidence>
<dbReference type="Pfam" id="PF14670">
    <property type="entry name" value="FXa_inhibition"/>
    <property type="match status" value="11"/>
</dbReference>
<evidence type="ECO:0000259" key="18">
    <source>
        <dbReference type="PROSITE" id="PS50825"/>
    </source>
</evidence>
<feature type="domain" description="EGF-like" evidence="17">
    <location>
        <begin position="1765"/>
        <end position="1806"/>
    </location>
</feature>
<feature type="compositionally biased region" description="Low complexity" evidence="16">
    <location>
        <begin position="461"/>
        <end position="472"/>
    </location>
</feature>
<evidence type="ECO:0000256" key="10">
    <source>
        <dbReference type="ARBA" id="ARBA00023136"/>
    </source>
</evidence>
<dbReference type="InterPro" id="IPR000742">
    <property type="entry name" value="EGF"/>
</dbReference>
<dbReference type="FunFam" id="2.10.25.10:FF:000005">
    <property type="entry name" value="Fibrillin 2"/>
    <property type="match status" value="1"/>
</dbReference>
<feature type="region of interest" description="Disordered" evidence="16">
    <location>
        <begin position="280"/>
        <end position="393"/>
    </location>
</feature>
<dbReference type="eggNOG" id="KOG1217">
    <property type="taxonomic scope" value="Eukaryota"/>
</dbReference>
<dbReference type="Pfam" id="PF12661">
    <property type="entry name" value="hEGF"/>
    <property type="match status" value="2"/>
</dbReference>
<dbReference type="InterPro" id="IPR049883">
    <property type="entry name" value="NOTCH1_EGF-like"/>
</dbReference>
<dbReference type="SMART" id="SM00179">
    <property type="entry name" value="EGF_CA"/>
    <property type="match status" value="22"/>
</dbReference>
<dbReference type="PROSITE" id="PS01187">
    <property type="entry name" value="EGF_CA"/>
    <property type="match status" value="5"/>
</dbReference>
<keyword evidence="6" id="KW-0812">Transmembrane</keyword>
<evidence type="ECO:0000313" key="22">
    <source>
        <dbReference type="Proteomes" id="UP000000673"/>
    </source>
</evidence>
<dbReference type="InterPro" id="IPR000152">
    <property type="entry name" value="EGF-type_Asp/Asn_hydroxyl_site"/>
</dbReference>
<feature type="compositionally biased region" description="Polar residues" evidence="16">
    <location>
        <begin position="678"/>
        <end position="698"/>
    </location>
</feature>
<feature type="domain" description="EGF-like" evidence="17">
    <location>
        <begin position="995"/>
        <end position="1034"/>
    </location>
</feature>
<dbReference type="FunFam" id="2.10.25.10:FF:000240">
    <property type="entry name" value="Vitamin K-dependent protein S"/>
    <property type="match status" value="6"/>
</dbReference>
<accession>W5JAT5</accession>
<feature type="domain" description="HYR" evidence="18">
    <location>
        <begin position="2165"/>
        <end position="2247"/>
    </location>
</feature>
<dbReference type="InterPro" id="IPR009030">
    <property type="entry name" value="Growth_fac_rcpt_cys_sf"/>
</dbReference>
<feature type="disulfide bond" evidence="15">
    <location>
        <begin position="1970"/>
        <end position="1997"/>
    </location>
</feature>
<feature type="domain" description="EGF-like" evidence="17">
    <location>
        <begin position="1594"/>
        <end position="1634"/>
    </location>
</feature>
<dbReference type="SUPFAM" id="SSF57196">
    <property type="entry name" value="EGF/Laminin"/>
    <property type="match status" value="3"/>
</dbReference>
<keyword evidence="22" id="KW-1185">Reference proteome</keyword>
<dbReference type="GO" id="GO:0016020">
    <property type="term" value="C:membrane"/>
    <property type="evidence" value="ECO:0007669"/>
    <property type="project" value="UniProtKB-SubCell"/>
</dbReference>
<keyword evidence="13" id="KW-0325">Glycoprotein</keyword>
<dbReference type="HOGENOM" id="CLU_229339_0_0_1"/>
<keyword evidence="7" id="KW-0732">Signal</keyword>
<dbReference type="GO" id="GO:0005576">
    <property type="term" value="C:extracellular region"/>
    <property type="evidence" value="ECO:0007669"/>
    <property type="project" value="UniProtKB-SubCell"/>
</dbReference>
<name>W5JAT5_ANODA</name>
<evidence type="ECO:0000259" key="17">
    <source>
        <dbReference type="PROSITE" id="PS50026"/>
    </source>
</evidence>
<feature type="compositionally biased region" description="Acidic residues" evidence="16">
    <location>
        <begin position="417"/>
        <end position="449"/>
    </location>
</feature>
<keyword evidence="8" id="KW-0677">Repeat</keyword>
<feature type="compositionally biased region" description="Basic and acidic residues" evidence="16">
    <location>
        <begin position="450"/>
        <end position="459"/>
    </location>
</feature>
<dbReference type="FunFam" id="2.10.25.10:FF:000037">
    <property type="entry name" value="Signal peptide, CUB domain and EGF-like domain-containing 2"/>
    <property type="match status" value="1"/>
</dbReference>
<evidence type="ECO:0000256" key="16">
    <source>
        <dbReference type="SAM" id="MobiDB-lite"/>
    </source>
</evidence>
<dbReference type="PROSITE" id="PS01186">
    <property type="entry name" value="EGF_2"/>
    <property type="match status" value="7"/>
</dbReference>
<dbReference type="OMA" id="LRGYCFD"/>
<dbReference type="PROSITE" id="PS50923">
    <property type="entry name" value="SUSHI"/>
    <property type="match status" value="2"/>
</dbReference>
<keyword evidence="9" id="KW-1133">Transmembrane helix</keyword>
<reference evidence="20" key="3">
    <citation type="journal article" date="2013" name="Nucleic Acids Res.">
        <title>The genome of Anopheles darlingi, the main neotropical malaria vector.</title>
        <authorList>
            <person name="Marinotti O."/>
            <person name="Cerqueira G.C."/>
            <person name="de Almeida L.G."/>
            <person name="Ferro M.I."/>
            <person name="Loreto E.L."/>
            <person name="Zaha A."/>
            <person name="Teixeira S.M."/>
            <person name="Wespiser A.R."/>
            <person name="Almeida E Silva A."/>
            <person name="Schlindwein A.D."/>
            <person name="Pacheco A.C."/>
            <person name="Silva A.L."/>
            <person name="Graveley B.R."/>
            <person name="Walenz B.P."/>
            <person name="Lima Bde A."/>
            <person name="Ribeiro C.A."/>
            <person name="Nunes-Silva C.G."/>
            <person name="de Carvalho C.R."/>
            <person name="Soares C.M."/>
            <person name="de Menezes C.B."/>
            <person name="Matiolli C."/>
            <person name="Caffrey D."/>
            <person name="Araujo D.A."/>
            <person name="de Oliveira D.M."/>
            <person name="Golenbock D."/>
            <person name="Grisard E.C."/>
            <person name="Fantinatti-Garboggini F."/>
            <person name="de Carvalho F.M."/>
            <person name="Barcellos F.G."/>
            <person name="Prosdocimi F."/>
            <person name="May G."/>
            <person name="Azevedo Junior G.M."/>
            <person name="Guimaraes G.M."/>
            <person name="Goldman G.H."/>
            <person name="Padilha I.Q."/>
            <person name="Batista Jda S."/>
            <person name="Ferro J.A."/>
            <person name="Ribeiro J.M."/>
            <person name="Fietto J.L."/>
            <person name="Dabbas K.M."/>
            <person name="Cerdeira L."/>
            <person name="Agnez-Lima L.F."/>
            <person name="Brocchi M."/>
            <person name="de Carvalho M.O."/>
            <person name="Teixeira Mde M."/>
            <person name="Diniz Maia Mde M."/>
            <person name="Goldman M.H."/>
            <person name="Cruz Schneider M.P."/>
            <person name="Felipe M.S."/>
            <person name="Hungria M."/>
            <person name="Nicolas M.F."/>
            <person name="Pereira M."/>
            <person name="Montes M.A."/>
            <person name="Cantao M.E."/>
            <person name="Vincentz M."/>
            <person name="Rafael M.S."/>
            <person name="Silverman N."/>
            <person name="Stoco P.H."/>
            <person name="Souza R.C."/>
            <person name="Vicentini R."/>
            <person name="Gazzinelli R.T."/>
            <person name="Neves Rde O."/>
            <person name="Silva R."/>
            <person name="Astolfi-Filho S."/>
            <person name="Maciel T.E."/>
            <person name="Urmenyi T.P."/>
            <person name="Tadei W.P."/>
            <person name="Camargo E.P."/>
            <person name="de Vasconcelos A.T."/>
        </authorList>
    </citation>
    <scope>NUCLEOTIDE SEQUENCE</scope>
</reference>
<organism evidence="20">
    <name type="scientific">Anopheles darlingi</name>
    <name type="common">Mosquito</name>
    <dbReference type="NCBI Taxonomy" id="43151"/>
    <lineage>
        <taxon>Eukaryota</taxon>
        <taxon>Metazoa</taxon>
        <taxon>Ecdysozoa</taxon>
        <taxon>Arthropoda</taxon>
        <taxon>Hexapoda</taxon>
        <taxon>Insecta</taxon>
        <taxon>Pterygota</taxon>
        <taxon>Neoptera</taxon>
        <taxon>Endopterygota</taxon>
        <taxon>Diptera</taxon>
        <taxon>Nematocera</taxon>
        <taxon>Culicoidea</taxon>
        <taxon>Culicidae</taxon>
        <taxon>Anophelinae</taxon>
        <taxon>Anopheles</taxon>
    </lineage>
</organism>
<dbReference type="GO" id="GO:0006897">
    <property type="term" value="P:endocytosis"/>
    <property type="evidence" value="ECO:0007669"/>
    <property type="project" value="UniProtKB-KW"/>
</dbReference>
<feature type="compositionally biased region" description="Low complexity" evidence="16">
    <location>
        <begin position="334"/>
        <end position="387"/>
    </location>
</feature>
<proteinExistence type="predicted"/>
<evidence type="ECO:0000313" key="21">
    <source>
        <dbReference type="EnsemblMetazoa" id="ADAC008443-PA"/>
    </source>
</evidence>
<dbReference type="VEuPathDB" id="VectorBase:ADAR2_006855"/>
<evidence type="ECO:0000256" key="4">
    <source>
        <dbReference type="ARBA" id="ARBA00022536"/>
    </source>
</evidence>
<evidence type="ECO:0000256" key="15">
    <source>
        <dbReference type="PROSITE-ProRule" id="PRU00302"/>
    </source>
</evidence>
<reference evidence="20" key="2">
    <citation type="submission" date="2010-05" db="EMBL/GenBank/DDBJ databases">
        <authorList>
            <person name="Almeida L.G."/>
            <person name="Nicolas M.F."/>
            <person name="Souza R.C."/>
            <person name="Vasconcelos A.T.R."/>
        </authorList>
    </citation>
    <scope>NUCLEOTIDE SEQUENCE</scope>
</reference>
<dbReference type="FunFam" id="2.10.25.10:FF:000009">
    <property type="entry name" value="Low-density lipoprotein receptor isoform 1"/>
    <property type="match status" value="2"/>
</dbReference>
<feature type="domain" description="EGF-like" evidence="17">
    <location>
        <begin position="1178"/>
        <end position="1218"/>
    </location>
</feature>
<feature type="domain" description="EGF-like" evidence="17">
    <location>
        <begin position="1890"/>
        <end position="1932"/>
    </location>
</feature>
<evidence type="ECO:0000256" key="5">
    <source>
        <dbReference type="ARBA" id="ARBA00022583"/>
    </source>
</evidence>
<evidence type="ECO:0000256" key="11">
    <source>
        <dbReference type="ARBA" id="ARBA00023157"/>
    </source>
</evidence>
<dbReference type="Pfam" id="PF07645">
    <property type="entry name" value="EGF_CA"/>
    <property type="match status" value="6"/>
</dbReference>
<comment type="caution">
    <text evidence="14">Lacks conserved residue(s) required for the propagation of feature annotation.</text>
</comment>
<feature type="domain" description="Sushi" evidence="19">
    <location>
        <begin position="2000"/>
        <end position="2063"/>
    </location>
</feature>
<dbReference type="Pfam" id="PF00084">
    <property type="entry name" value="Sushi"/>
    <property type="match status" value="2"/>
</dbReference>
<dbReference type="PANTHER" id="PTHR47333">
    <property type="entry name" value="VON WILLEBRAND FACTOR C AND EGF DOMAIN-CONTAINING PROTEIN"/>
    <property type="match status" value="1"/>
</dbReference>
<feature type="domain" description="EGF-like" evidence="17">
    <location>
        <begin position="1553"/>
        <end position="1593"/>
    </location>
</feature>
<dbReference type="InterPro" id="IPR013032">
    <property type="entry name" value="EGF-like_CS"/>
</dbReference>
<feature type="domain" description="EGF-like" evidence="17">
    <location>
        <begin position="1722"/>
        <end position="1764"/>
    </location>
</feature>
<dbReference type="SUPFAM" id="SSF57184">
    <property type="entry name" value="Growth factor receptor domain"/>
    <property type="match status" value="8"/>
</dbReference>
<dbReference type="FunFam" id="2.10.25.10:FF:000010">
    <property type="entry name" value="Pro-epidermal growth factor"/>
    <property type="match status" value="1"/>
</dbReference>
<dbReference type="EMBL" id="ADMH02002021">
    <property type="protein sequence ID" value="ETN59950.1"/>
    <property type="molecule type" value="Genomic_DNA"/>
</dbReference>
<evidence type="ECO:0000256" key="8">
    <source>
        <dbReference type="ARBA" id="ARBA00022737"/>
    </source>
</evidence>
<dbReference type="InterPro" id="IPR018097">
    <property type="entry name" value="EGF_Ca-bd_CS"/>
</dbReference>
<reference evidence="21" key="4">
    <citation type="submission" date="2015-06" db="UniProtKB">
        <authorList>
            <consortium name="EnsemblMetazoa"/>
        </authorList>
    </citation>
    <scope>IDENTIFICATION</scope>
</reference>
<feature type="region of interest" description="Disordered" evidence="16">
    <location>
        <begin position="678"/>
        <end position="972"/>
    </location>
</feature>
<dbReference type="STRING" id="43151.W5JAT5"/>
<dbReference type="EnsemblMetazoa" id="ADAC008443-RA">
    <property type="protein sequence ID" value="ADAC008443-PA"/>
    <property type="gene ID" value="ADAC008443"/>
</dbReference>
<evidence type="ECO:0000256" key="13">
    <source>
        <dbReference type="ARBA" id="ARBA00023180"/>
    </source>
</evidence>
<feature type="compositionally biased region" description="Basic and acidic residues" evidence="16">
    <location>
        <begin position="322"/>
        <end position="332"/>
    </location>
</feature>
<feature type="compositionally biased region" description="Basic and acidic residues" evidence="16">
    <location>
        <begin position="745"/>
        <end position="775"/>
    </location>
</feature>
<keyword evidence="15" id="KW-0768">Sushi</keyword>
<keyword evidence="5" id="KW-0254">Endocytosis</keyword>
<dbReference type="InterPro" id="IPR000436">
    <property type="entry name" value="Sushi_SCR_CCP_dom"/>
</dbReference>
<feature type="disulfide bond" evidence="14">
    <location>
        <begin position="999"/>
        <end position="1009"/>
    </location>
</feature>
<dbReference type="PROSITE" id="PS00010">
    <property type="entry name" value="ASX_HYDROXYL"/>
    <property type="match status" value="8"/>
</dbReference>
<dbReference type="PANTHER" id="PTHR47333:SF4">
    <property type="entry name" value="EGF-LIKE DOMAIN-CONTAINING PROTEIN"/>
    <property type="match status" value="1"/>
</dbReference>
<evidence type="ECO:0000259" key="19">
    <source>
        <dbReference type="PROSITE" id="PS50923"/>
    </source>
</evidence>
<dbReference type="InterPro" id="IPR035976">
    <property type="entry name" value="Sushi/SCR/CCP_sf"/>
</dbReference>
<dbReference type="CDD" id="cd00033">
    <property type="entry name" value="CCP"/>
    <property type="match status" value="2"/>
</dbReference>
<keyword evidence="3" id="KW-0964">Secreted</keyword>
<feature type="domain" description="EGF-like" evidence="17">
    <location>
        <begin position="1512"/>
        <end position="1548"/>
    </location>
</feature>
<feature type="compositionally biased region" description="Acidic residues" evidence="16">
    <location>
        <begin position="287"/>
        <end position="319"/>
    </location>
</feature>
<dbReference type="CDD" id="cd00054">
    <property type="entry name" value="EGF_CA"/>
    <property type="match status" value="5"/>
</dbReference>
<feature type="region of interest" description="Disordered" evidence="16">
    <location>
        <begin position="169"/>
        <end position="200"/>
    </location>
</feature>
<dbReference type="InterPro" id="IPR026823">
    <property type="entry name" value="cEGF"/>
</dbReference>
<dbReference type="Pfam" id="PF12662">
    <property type="entry name" value="cEGF"/>
    <property type="match status" value="4"/>
</dbReference>
<dbReference type="PROSITE" id="PS50026">
    <property type="entry name" value="EGF_3"/>
    <property type="match status" value="8"/>
</dbReference>
<keyword evidence="4 14" id="KW-0245">EGF-like domain</keyword>
<keyword evidence="12" id="KW-0675">Receptor</keyword>
<dbReference type="InterPro" id="IPR003410">
    <property type="entry name" value="HYR_dom"/>
</dbReference>
<dbReference type="Pfam" id="PF02494">
    <property type="entry name" value="HYR"/>
    <property type="match status" value="1"/>
</dbReference>
<evidence type="ECO:0000256" key="9">
    <source>
        <dbReference type="ARBA" id="ARBA00022989"/>
    </source>
</evidence>
<dbReference type="eggNOG" id="KOG1218">
    <property type="taxonomic scope" value="Eukaryota"/>
</dbReference>
<feature type="region of interest" description="Disordered" evidence="16">
    <location>
        <begin position="408"/>
        <end position="472"/>
    </location>
</feature>
<evidence type="ECO:0000256" key="1">
    <source>
        <dbReference type="ARBA" id="ARBA00004479"/>
    </source>
</evidence>
<evidence type="ECO:0000256" key="14">
    <source>
        <dbReference type="PROSITE-ProRule" id="PRU00076"/>
    </source>
</evidence>
<dbReference type="Proteomes" id="UP000000673">
    <property type="component" value="Unassembled WGS sequence"/>
</dbReference>
<dbReference type="InterPro" id="IPR052080">
    <property type="entry name" value="vWF_C/EGF_Fibrillin"/>
</dbReference>
<gene>
    <name evidence="20" type="ORF">AND_008443</name>
</gene>
<dbReference type="GO" id="GO:0005509">
    <property type="term" value="F:calcium ion binding"/>
    <property type="evidence" value="ECO:0007669"/>
    <property type="project" value="InterPro"/>
</dbReference>
<dbReference type="SMART" id="SM00181">
    <property type="entry name" value="EGF"/>
    <property type="match status" value="26"/>
</dbReference>
<keyword evidence="10" id="KW-0472">Membrane</keyword>